<comment type="caution">
    <text evidence="2">The sequence shown here is derived from an EMBL/GenBank/DDBJ whole genome shotgun (WGS) entry which is preliminary data.</text>
</comment>
<feature type="transmembrane region" description="Helical" evidence="1">
    <location>
        <begin position="17"/>
        <end position="34"/>
    </location>
</feature>
<keyword evidence="1" id="KW-0472">Membrane</keyword>
<feature type="transmembrane region" description="Helical" evidence="1">
    <location>
        <begin position="41"/>
        <end position="61"/>
    </location>
</feature>
<evidence type="ECO:0000313" key="3">
    <source>
        <dbReference type="Proteomes" id="UP000709295"/>
    </source>
</evidence>
<evidence type="ECO:0000313" key="2">
    <source>
        <dbReference type="EMBL" id="KAG6954347.1"/>
    </source>
</evidence>
<dbReference type="EMBL" id="JAENGY010000955">
    <property type="protein sequence ID" value="KAG6954347.1"/>
    <property type="molecule type" value="Genomic_DNA"/>
</dbReference>
<name>A0A8J5MED6_9STRA</name>
<evidence type="ECO:0000256" key="1">
    <source>
        <dbReference type="SAM" id="Phobius"/>
    </source>
</evidence>
<keyword evidence="1" id="KW-0812">Transmembrane</keyword>
<proteinExistence type="predicted"/>
<feature type="transmembrane region" description="Helical" evidence="1">
    <location>
        <begin position="81"/>
        <end position="99"/>
    </location>
</feature>
<keyword evidence="3" id="KW-1185">Reference proteome</keyword>
<organism evidence="2 3">
    <name type="scientific">Phytophthora aleatoria</name>
    <dbReference type="NCBI Taxonomy" id="2496075"/>
    <lineage>
        <taxon>Eukaryota</taxon>
        <taxon>Sar</taxon>
        <taxon>Stramenopiles</taxon>
        <taxon>Oomycota</taxon>
        <taxon>Peronosporomycetes</taxon>
        <taxon>Peronosporales</taxon>
        <taxon>Peronosporaceae</taxon>
        <taxon>Phytophthora</taxon>
    </lineage>
</organism>
<protein>
    <recommendedName>
        <fullName evidence="4">Transmembrane protein</fullName>
    </recommendedName>
</protein>
<keyword evidence="1" id="KW-1133">Transmembrane helix</keyword>
<accession>A0A8J5MED6</accession>
<gene>
    <name evidence="2" type="ORF">JG688_00012399</name>
</gene>
<dbReference type="AlphaFoldDB" id="A0A8J5MED6"/>
<evidence type="ECO:0008006" key="4">
    <source>
        <dbReference type="Google" id="ProtNLM"/>
    </source>
</evidence>
<sequence>METPWGFGPGEYAKAEILPMHCFTCLCVISAWMLTTPFRVIVWNFMTEVCRVVCLNASMLATSLKMYQVVLSPRLQKLHGSAYAFALWGALFSVPELALKKNKNMYSKTRPSDTWLVNGSANYVLRLPVWCDDEDEEVSG</sequence>
<dbReference type="Proteomes" id="UP000709295">
    <property type="component" value="Unassembled WGS sequence"/>
</dbReference>
<reference evidence="2" key="1">
    <citation type="submission" date="2021-01" db="EMBL/GenBank/DDBJ databases">
        <title>Phytophthora aleatoria, a newly-described species from Pinus radiata is distinct from Phytophthora cactorum isolates based on comparative genomics.</title>
        <authorList>
            <person name="Mcdougal R."/>
            <person name="Panda P."/>
            <person name="Williams N."/>
            <person name="Studholme D.J."/>
        </authorList>
    </citation>
    <scope>NUCLEOTIDE SEQUENCE</scope>
    <source>
        <strain evidence="2">NZFS 4037</strain>
    </source>
</reference>